<evidence type="ECO:0000313" key="10">
    <source>
        <dbReference type="Proteomes" id="UP000272781"/>
    </source>
</evidence>
<dbReference type="RefSeq" id="WP_123351950.1">
    <property type="nucleotide sequence ID" value="NZ_CP027432.2"/>
</dbReference>
<keyword evidence="4" id="KW-1003">Cell membrane</keyword>
<evidence type="ECO:0000313" key="9">
    <source>
        <dbReference type="EMBL" id="ROR41052.1"/>
    </source>
</evidence>
<dbReference type="SUPFAM" id="SSF50685">
    <property type="entry name" value="Barwin-like endoglucanases"/>
    <property type="match status" value="1"/>
</dbReference>
<feature type="chain" id="PRO_5042479920" description="Probable endolytic peptidoglycan transglycosylase RlpA" evidence="6">
    <location>
        <begin position="21"/>
        <end position="227"/>
    </location>
</feature>
<proteinExistence type="inferred from homology"/>
<dbReference type="NCBIfam" id="TIGR00413">
    <property type="entry name" value="rlpA"/>
    <property type="match status" value="1"/>
</dbReference>
<keyword evidence="3 4" id="KW-0961">Cell wall biogenesis/degradation</keyword>
<gene>
    <name evidence="4" type="primary">rlpA</name>
    <name evidence="8" type="ORF">C6V80_04465</name>
    <name evidence="9" type="ORF">EDC58_0536</name>
</gene>
<keyword evidence="4 9" id="KW-0449">Lipoprotein</keyword>
<accession>A0AAJ4RDY7</accession>
<dbReference type="GO" id="GO:0071555">
    <property type="term" value="P:cell wall organization"/>
    <property type="evidence" value="ECO:0007669"/>
    <property type="project" value="UniProtKB-KW"/>
</dbReference>
<evidence type="ECO:0000256" key="6">
    <source>
        <dbReference type="SAM" id="SignalP"/>
    </source>
</evidence>
<keyword evidence="1 6" id="KW-0732">Signal</keyword>
<dbReference type="InterPro" id="IPR036908">
    <property type="entry name" value="RlpA-like_sf"/>
</dbReference>
<keyword evidence="4" id="KW-0564">Palmitate</keyword>
<dbReference type="InterPro" id="IPR036680">
    <property type="entry name" value="SPOR-like_sf"/>
</dbReference>
<organism evidence="9 10">
    <name type="scientific">Caminibacter pacificus</name>
    <dbReference type="NCBI Taxonomy" id="1424653"/>
    <lineage>
        <taxon>Bacteria</taxon>
        <taxon>Pseudomonadati</taxon>
        <taxon>Campylobacterota</taxon>
        <taxon>Epsilonproteobacteria</taxon>
        <taxon>Nautiliales</taxon>
        <taxon>Nautiliaceae</taxon>
        <taxon>Caminibacter</taxon>
    </lineage>
</organism>
<feature type="signal peptide" evidence="6">
    <location>
        <begin position="1"/>
        <end position="20"/>
    </location>
</feature>
<sequence length="227" mass="25541">MKKNILFLAAVVFFTGCAQKAYHTEVYNVPGVKEGTKKPYSVNGKMYYPMNRVPIGWTQTGIASWYGPNFHGRYTSNGEVYNMYAYTAAHKTLPMNTIVKVTNLRNHKSVIVRINDRGPFVKGRIIDLSYAAGKKIGLDVTGTAPVKITVIKFKGKNYVSGYMLQVGAFMNKNGAWKVAKKYQKLGYNTAVIKRNMLYKVYITGFKTYQEAKKFKLSHGINGFIVGE</sequence>
<dbReference type="Proteomes" id="UP000272781">
    <property type="component" value="Unassembled WGS sequence"/>
</dbReference>
<dbReference type="PANTHER" id="PTHR34183:SF1">
    <property type="entry name" value="ENDOLYTIC PEPTIDOGLYCAN TRANSGLYCOSYLASE RLPA"/>
    <property type="match status" value="1"/>
</dbReference>
<dbReference type="GO" id="GO:0005886">
    <property type="term" value="C:plasma membrane"/>
    <property type="evidence" value="ECO:0007669"/>
    <property type="project" value="UniProtKB-SubCell"/>
</dbReference>
<dbReference type="GO" id="GO:0008932">
    <property type="term" value="F:lytic endotransglycosylase activity"/>
    <property type="evidence" value="ECO:0007669"/>
    <property type="project" value="UniProtKB-UniRule"/>
</dbReference>
<comment type="subcellular location">
    <subcellularLocation>
        <location evidence="4">Cell membrane</location>
        <topology evidence="4">Lipid-anchor</topology>
    </subcellularLocation>
</comment>
<dbReference type="Pfam" id="PF03330">
    <property type="entry name" value="DPBB_1"/>
    <property type="match status" value="1"/>
</dbReference>
<dbReference type="AlphaFoldDB" id="A0AAJ4RDY7"/>
<dbReference type="SUPFAM" id="SSF110997">
    <property type="entry name" value="Sporulation related repeat"/>
    <property type="match status" value="1"/>
</dbReference>
<name>A0AAJ4RDY7_9BACT</name>
<dbReference type="GO" id="GO:0042834">
    <property type="term" value="F:peptidoglycan binding"/>
    <property type="evidence" value="ECO:0007669"/>
    <property type="project" value="InterPro"/>
</dbReference>
<dbReference type="PROSITE" id="PS51724">
    <property type="entry name" value="SPOR"/>
    <property type="match status" value="1"/>
</dbReference>
<dbReference type="CDD" id="cd22268">
    <property type="entry name" value="DPBB_RlpA-like"/>
    <property type="match status" value="1"/>
</dbReference>
<comment type="similarity">
    <text evidence="4 5">Belongs to the RlpA family.</text>
</comment>
<dbReference type="EMBL" id="RJVK01000001">
    <property type="protein sequence ID" value="ROR41052.1"/>
    <property type="molecule type" value="Genomic_DNA"/>
</dbReference>
<reference evidence="8" key="3">
    <citation type="submission" date="2019-06" db="EMBL/GenBank/DDBJ databases">
        <title>A comparative analysis of the Nautiliaceae.</title>
        <authorList>
            <person name="Grosche A."/>
            <person name="Smedile F."/>
            <person name="Vetriani C."/>
        </authorList>
    </citation>
    <scope>NUCLEOTIDE SEQUENCE</scope>
    <source>
        <strain evidence="8">TB6</strain>
    </source>
</reference>
<dbReference type="InterPro" id="IPR034718">
    <property type="entry name" value="RlpA"/>
</dbReference>
<feature type="domain" description="SPOR" evidence="7">
    <location>
        <begin position="156"/>
        <end position="227"/>
    </location>
</feature>
<dbReference type="PROSITE" id="PS51257">
    <property type="entry name" value="PROKAR_LIPOPROTEIN"/>
    <property type="match status" value="1"/>
</dbReference>
<keyword evidence="4" id="KW-0472">Membrane</keyword>
<dbReference type="EMBL" id="CP027432">
    <property type="protein sequence ID" value="QCI28234.1"/>
    <property type="molecule type" value="Genomic_DNA"/>
</dbReference>
<dbReference type="InterPro" id="IPR009009">
    <property type="entry name" value="RlpA-like_DPBB"/>
</dbReference>
<dbReference type="InterPro" id="IPR012997">
    <property type="entry name" value="RplA"/>
</dbReference>
<evidence type="ECO:0000256" key="1">
    <source>
        <dbReference type="ARBA" id="ARBA00022729"/>
    </source>
</evidence>
<evidence type="ECO:0000259" key="7">
    <source>
        <dbReference type="PROSITE" id="PS51724"/>
    </source>
</evidence>
<dbReference type="PANTHER" id="PTHR34183">
    <property type="entry name" value="ENDOLYTIC PEPTIDOGLYCAN TRANSGLYCOSYLASE RLPA"/>
    <property type="match status" value="1"/>
</dbReference>
<protein>
    <recommendedName>
        <fullName evidence="4">Probable endolytic peptidoglycan transglycosylase RlpA</fullName>
        <ecNumber evidence="4">4.2.2.-</ecNumber>
    </recommendedName>
</protein>
<evidence type="ECO:0000313" key="11">
    <source>
        <dbReference type="Proteomes" id="UP000298805"/>
    </source>
</evidence>
<keyword evidence="2 4" id="KW-0456">Lyase</keyword>
<keyword evidence="11" id="KW-1185">Reference proteome</keyword>
<evidence type="ECO:0000256" key="2">
    <source>
        <dbReference type="ARBA" id="ARBA00023239"/>
    </source>
</evidence>
<evidence type="ECO:0000256" key="4">
    <source>
        <dbReference type="HAMAP-Rule" id="MF_02071"/>
    </source>
</evidence>
<evidence type="ECO:0000313" key="8">
    <source>
        <dbReference type="EMBL" id="QCI28234.1"/>
    </source>
</evidence>
<dbReference type="InterPro" id="IPR007730">
    <property type="entry name" value="SPOR-like_dom"/>
</dbReference>
<reference evidence="11" key="1">
    <citation type="submission" date="2018-03" db="EMBL/GenBank/DDBJ databases">
        <title>A comparative analysis of the Nautiliaceae.</title>
        <authorList>
            <person name="Grosche A."/>
            <person name="Smedile F."/>
            <person name="Vetriani C."/>
        </authorList>
    </citation>
    <scope>NUCLEOTIDE SEQUENCE [LARGE SCALE GENOMIC DNA]</scope>
    <source>
        <strain evidence="11">TB6</strain>
    </source>
</reference>
<dbReference type="Gene3D" id="3.30.70.1070">
    <property type="entry name" value="Sporulation related repeat"/>
    <property type="match status" value="1"/>
</dbReference>
<dbReference type="Proteomes" id="UP000298805">
    <property type="component" value="Chromosome"/>
</dbReference>
<dbReference type="GO" id="GO:0000270">
    <property type="term" value="P:peptidoglycan metabolic process"/>
    <property type="evidence" value="ECO:0007669"/>
    <property type="project" value="UniProtKB-UniRule"/>
</dbReference>
<dbReference type="HAMAP" id="MF_02071">
    <property type="entry name" value="RlpA"/>
    <property type="match status" value="1"/>
</dbReference>
<reference evidence="9 10" key="2">
    <citation type="submission" date="2018-11" db="EMBL/GenBank/DDBJ databases">
        <title>Genomic Encyclopedia of Type Strains, Phase IV (KMG-IV): sequencing the most valuable type-strain genomes for metagenomic binning, comparative biology and taxonomic classification.</title>
        <authorList>
            <person name="Goeker M."/>
        </authorList>
    </citation>
    <scope>NUCLEOTIDE SEQUENCE [LARGE SCALE GENOMIC DNA]</scope>
    <source>
        <strain evidence="9 10">DSM 27783</strain>
    </source>
</reference>
<dbReference type="Pfam" id="PF05036">
    <property type="entry name" value="SPOR"/>
    <property type="match status" value="1"/>
</dbReference>
<evidence type="ECO:0000256" key="3">
    <source>
        <dbReference type="ARBA" id="ARBA00023316"/>
    </source>
</evidence>
<dbReference type="EC" id="4.2.2.-" evidence="4"/>
<evidence type="ECO:0000256" key="5">
    <source>
        <dbReference type="RuleBase" id="RU003495"/>
    </source>
</evidence>
<dbReference type="Gene3D" id="2.40.40.10">
    <property type="entry name" value="RlpA-like domain"/>
    <property type="match status" value="1"/>
</dbReference>
<comment type="function">
    <text evidence="4">Lytic transglycosylase with a strong preference for naked glycan strands that lack stem peptides.</text>
</comment>